<dbReference type="SUPFAM" id="SSF55729">
    <property type="entry name" value="Acyl-CoA N-acyltransferases (Nat)"/>
    <property type="match status" value="1"/>
</dbReference>
<dbReference type="PANTHER" id="PTHR43792">
    <property type="entry name" value="GNAT FAMILY, PUTATIVE (AFU_ORTHOLOGUE AFUA_3G00765)-RELATED-RELATED"/>
    <property type="match status" value="1"/>
</dbReference>
<dbReference type="InterPro" id="IPR016181">
    <property type="entry name" value="Acyl_CoA_acyltransferase"/>
</dbReference>
<evidence type="ECO:0000313" key="2">
    <source>
        <dbReference type="EMBL" id="XCG65666.1"/>
    </source>
</evidence>
<dbReference type="Gene3D" id="3.40.630.30">
    <property type="match status" value="1"/>
</dbReference>
<dbReference type="PROSITE" id="PS51186">
    <property type="entry name" value="GNAT"/>
    <property type="match status" value="1"/>
</dbReference>
<feature type="domain" description="N-acetyltransferase" evidence="1">
    <location>
        <begin position="5"/>
        <end position="172"/>
    </location>
</feature>
<gene>
    <name evidence="2" type="ORF">ABLG96_10515</name>
</gene>
<dbReference type="AlphaFoldDB" id="A0AAU8DUX2"/>
<dbReference type="InterPro" id="IPR051531">
    <property type="entry name" value="N-acetyltransferase"/>
</dbReference>
<dbReference type="InterPro" id="IPR000182">
    <property type="entry name" value="GNAT_dom"/>
</dbReference>
<proteinExistence type="predicted"/>
<dbReference type="Pfam" id="PF13302">
    <property type="entry name" value="Acetyltransf_3"/>
    <property type="match status" value="1"/>
</dbReference>
<evidence type="ECO:0000259" key="1">
    <source>
        <dbReference type="PROSITE" id="PS51186"/>
    </source>
</evidence>
<accession>A0AAU8DUX2</accession>
<dbReference type="GO" id="GO:0016747">
    <property type="term" value="F:acyltransferase activity, transferring groups other than amino-acyl groups"/>
    <property type="evidence" value="ECO:0007669"/>
    <property type="project" value="InterPro"/>
</dbReference>
<dbReference type="EMBL" id="CP159218">
    <property type="protein sequence ID" value="XCG65666.1"/>
    <property type="molecule type" value="Genomic_DNA"/>
</dbReference>
<protein>
    <submittedName>
        <fullName evidence="2">GNAT family N-acetyltransferase</fullName>
    </submittedName>
</protein>
<sequence length="172" mass="18546">MPQSVHLVPMTEWMVQERLSQDDSFQQAIPVAGQSILVHFGAEWPGVAVELFPRFLTMLQAGEDLDTHLVVHVDSAEAVGMIGVVDVDLDAGAVEIGYGINPSAWGCGFATEAVRQTVEMLSARPDVETVIASTGVDNAASGRVLSKNHFQRVGSGWSEEDGTLINWSRAVR</sequence>
<dbReference type="PANTHER" id="PTHR43792:SF13">
    <property type="entry name" value="ACETYLTRANSFERASE"/>
    <property type="match status" value="1"/>
</dbReference>
<dbReference type="RefSeq" id="WP_353651271.1">
    <property type="nucleotide sequence ID" value="NZ_CP159218.1"/>
</dbReference>
<name>A0AAU8DUX2_9ACTN</name>
<reference evidence="2" key="1">
    <citation type="submission" date="2024-05" db="EMBL/GenBank/DDBJ databases">
        <authorList>
            <person name="Cai S.Y."/>
            <person name="Jin L.M."/>
            <person name="Li H.R."/>
        </authorList>
    </citation>
    <scope>NUCLEOTIDE SEQUENCE</scope>
    <source>
        <strain evidence="2">A5-74</strain>
    </source>
</reference>
<organism evidence="2">
    <name type="scientific">Nakamurella sp. A5-74</name>
    <dbReference type="NCBI Taxonomy" id="3158264"/>
    <lineage>
        <taxon>Bacteria</taxon>
        <taxon>Bacillati</taxon>
        <taxon>Actinomycetota</taxon>
        <taxon>Actinomycetes</taxon>
        <taxon>Nakamurellales</taxon>
        <taxon>Nakamurellaceae</taxon>
        <taxon>Nakamurella</taxon>
    </lineage>
</organism>